<dbReference type="NCBIfam" id="TIGR00229">
    <property type="entry name" value="sensory_box"/>
    <property type="match status" value="2"/>
</dbReference>
<keyword evidence="5 9" id="KW-0418">Kinase</keyword>
<feature type="domain" description="PAC" evidence="8">
    <location>
        <begin position="203"/>
        <end position="253"/>
    </location>
</feature>
<name>A0AAI9IC92_9BURK</name>
<dbReference type="Gene3D" id="1.10.287.130">
    <property type="match status" value="1"/>
</dbReference>
<evidence type="ECO:0000259" key="6">
    <source>
        <dbReference type="PROSITE" id="PS50109"/>
    </source>
</evidence>
<evidence type="ECO:0000256" key="4">
    <source>
        <dbReference type="ARBA" id="ARBA00022679"/>
    </source>
</evidence>
<dbReference type="PROSITE" id="PS50112">
    <property type="entry name" value="PAS"/>
    <property type="match status" value="1"/>
</dbReference>
<evidence type="ECO:0000256" key="5">
    <source>
        <dbReference type="ARBA" id="ARBA00022777"/>
    </source>
</evidence>
<evidence type="ECO:0000313" key="10">
    <source>
        <dbReference type="Proteomes" id="UP000006772"/>
    </source>
</evidence>
<evidence type="ECO:0000313" key="9">
    <source>
        <dbReference type="EMBL" id="EOA03464.1"/>
    </source>
</evidence>
<dbReference type="SMART" id="SM00388">
    <property type="entry name" value="HisKA"/>
    <property type="match status" value="1"/>
</dbReference>
<keyword evidence="4" id="KW-0808">Transferase</keyword>
<dbReference type="RefSeq" id="WP_006464751.1">
    <property type="nucleotide sequence ID" value="NZ_AEEC02000027.1"/>
</dbReference>
<dbReference type="SUPFAM" id="SSF55874">
    <property type="entry name" value="ATPase domain of HSP90 chaperone/DNA topoisomerase II/histidine kinase"/>
    <property type="match status" value="1"/>
</dbReference>
<dbReference type="SMART" id="SM00387">
    <property type="entry name" value="HATPase_c"/>
    <property type="match status" value="1"/>
</dbReference>
<keyword evidence="3" id="KW-0597">Phosphoprotein</keyword>
<dbReference type="Pfam" id="PF00512">
    <property type="entry name" value="HisKA"/>
    <property type="match status" value="1"/>
</dbReference>
<dbReference type="CDD" id="cd00130">
    <property type="entry name" value="PAS"/>
    <property type="match status" value="2"/>
</dbReference>
<comment type="catalytic activity">
    <reaction evidence="1">
        <text>ATP + protein L-histidine = ADP + protein N-phospho-L-histidine.</text>
        <dbReference type="EC" id="2.7.13.3"/>
    </reaction>
</comment>
<dbReference type="EC" id="2.7.13.3" evidence="2"/>
<dbReference type="SMART" id="SM00086">
    <property type="entry name" value="PAC"/>
    <property type="match status" value="2"/>
</dbReference>
<dbReference type="InterPro" id="IPR003661">
    <property type="entry name" value="HisK_dim/P_dom"/>
</dbReference>
<dbReference type="Proteomes" id="UP000006772">
    <property type="component" value="Unassembled WGS sequence"/>
</dbReference>
<dbReference type="InterPro" id="IPR013656">
    <property type="entry name" value="PAS_4"/>
</dbReference>
<dbReference type="InterPro" id="IPR001610">
    <property type="entry name" value="PAC"/>
</dbReference>
<dbReference type="GO" id="GO:0005886">
    <property type="term" value="C:plasma membrane"/>
    <property type="evidence" value="ECO:0007669"/>
    <property type="project" value="TreeGrafter"/>
</dbReference>
<dbReference type="PANTHER" id="PTHR43047">
    <property type="entry name" value="TWO-COMPONENT HISTIDINE PROTEIN KINASE"/>
    <property type="match status" value="1"/>
</dbReference>
<dbReference type="InterPro" id="IPR035965">
    <property type="entry name" value="PAS-like_dom_sf"/>
</dbReference>
<dbReference type="EMBL" id="AEEC02000027">
    <property type="protein sequence ID" value="EOA03464.1"/>
    <property type="molecule type" value="Genomic_DNA"/>
</dbReference>
<dbReference type="SUPFAM" id="SSF55785">
    <property type="entry name" value="PYP-like sensor domain (PAS domain)"/>
    <property type="match status" value="2"/>
</dbReference>
<reference evidence="9 10" key="1">
    <citation type="journal article" date="2013" name="Front. Microbiol.">
        <title>The genome of the endophytic bacterium H. frisingense GSF30(T) identifies diverse strategies in the Herbaspirillum genus to interact with plants.</title>
        <authorList>
            <person name="Straub D."/>
            <person name="Rothballer M."/>
            <person name="Hartmann A."/>
            <person name="Ludewig U."/>
        </authorList>
    </citation>
    <scope>NUCLEOTIDE SEQUENCE [LARGE SCALE GENOMIC DNA]</scope>
    <source>
        <strain evidence="9 10">GSF30</strain>
    </source>
</reference>
<dbReference type="PROSITE" id="PS50109">
    <property type="entry name" value="HIS_KIN"/>
    <property type="match status" value="1"/>
</dbReference>
<dbReference type="SMART" id="SM00091">
    <property type="entry name" value="PAS"/>
    <property type="match status" value="2"/>
</dbReference>
<dbReference type="SUPFAM" id="SSF47384">
    <property type="entry name" value="Homodimeric domain of signal transducing histidine kinase"/>
    <property type="match status" value="1"/>
</dbReference>
<dbReference type="InterPro" id="IPR000014">
    <property type="entry name" value="PAS"/>
</dbReference>
<evidence type="ECO:0000259" key="8">
    <source>
        <dbReference type="PROSITE" id="PS50113"/>
    </source>
</evidence>
<dbReference type="Pfam" id="PF08448">
    <property type="entry name" value="PAS_4"/>
    <property type="match status" value="1"/>
</dbReference>
<proteinExistence type="predicted"/>
<organism evidence="9 10">
    <name type="scientific">Herbaspirillum frisingense GSF30</name>
    <dbReference type="NCBI Taxonomy" id="864073"/>
    <lineage>
        <taxon>Bacteria</taxon>
        <taxon>Pseudomonadati</taxon>
        <taxon>Pseudomonadota</taxon>
        <taxon>Betaproteobacteria</taxon>
        <taxon>Burkholderiales</taxon>
        <taxon>Oxalobacteraceae</taxon>
        <taxon>Herbaspirillum</taxon>
    </lineage>
</organism>
<evidence type="ECO:0000256" key="2">
    <source>
        <dbReference type="ARBA" id="ARBA00012438"/>
    </source>
</evidence>
<accession>A0AAI9IC92</accession>
<dbReference type="InterPro" id="IPR004358">
    <property type="entry name" value="Sig_transdc_His_kin-like_C"/>
</dbReference>
<dbReference type="InterPro" id="IPR005467">
    <property type="entry name" value="His_kinase_dom"/>
</dbReference>
<dbReference type="CDD" id="cd16922">
    <property type="entry name" value="HATPase_EvgS-ArcB-TorS-like"/>
    <property type="match status" value="1"/>
</dbReference>
<dbReference type="InterPro" id="IPR000700">
    <property type="entry name" value="PAS-assoc_C"/>
</dbReference>
<evidence type="ECO:0000256" key="1">
    <source>
        <dbReference type="ARBA" id="ARBA00000085"/>
    </source>
</evidence>
<dbReference type="Pfam" id="PF02518">
    <property type="entry name" value="HATPase_c"/>
    <property type="match status" value="1"/>
</dbReference>
<gene>
    <name evidence="9" type="ORF">HFRIS_017502</name>
</gene>
<dbReference type="PRINTS" id="PR00344">
    <property type="entry name" value="BCTRLSENSOR"/>
</dbReference>
<dbReference type="Gene3D" id="3.30.450.20">
    <property type="entry name" value="PAS domain"/>
    <property type="match status" value="2"/>
</dbReference>
<evidence type="ECO:0000256" key="3">
    <source>
        <dbReference type="ARBA" id="ARBA00022553"/>
    </source>
</evidence>
<dbReference type="Pfam" id="PF00989">
    <property type="entry name" value="PAS"/>
    <property type="match status" value="1"/>
</dbReference>
<feature type="domain" description="Histidine kinase" evidence="6">
    <location>
        <begin position="271"/>
        <end position="499"/>
    </location>
</feature>
<dbReference type="InterPro" id="IPR036097">
    <property type="entry name" value="HisK_dim/P_sf"/>
</dbReference>
<dbReference type="GO" id="GO:0006355">
    <property type="term" value="P:regulation of DNA-templated transcription"/>
    <property type="evidence" value="ECO:0007669"/>
    <property type="project" value="InterPro"/>
</dbReference>
<dbReference type="AlphaFoldDB" id="A0AAI9IC92"/>
<comment type="caution">
    <text evidence="9">The sequence shown here is derived from an EMBL/GenBank/DDBJ whole genome shotgun (WGS) entry which is preliminary data.</text>
</comment>
<sequence length="502" mass="55447">MLQLEQLLLSEAPDAYVLMDMQGQVIYWNRCAEQIFGYAAQEVLGQHLSDFIVPPERRMEEDRVFADTISLGRAECQSIRRRKDGSLLHLSVSNKLLRDEQGHPQYVLSCKRDISQATVLRDISLIAASVHGLYDSLPDGIIVVNALDRIVLANRRAGELFDWEVAELTGCAIDVLIPQRFLAMHAQNLTTYLNHAAPLASNPTPDLCGLKRNGSEFPVDVSLSPLVVEGETFLLIAVRDISDRKRIEEDLAEKNRALQEAMESRNRFLANTSHELRTPLNAILGFTDILLTRMGGPLTAEQEQQLQTVHDSAEHLLGLITSLLDVSRMETEDADLIPEALLCSQLIDETVSTLRPAAEKKGLLLEVEAGAGAEAGTRETVIHTNRRALGQILLNLVGNAIKFSEHGQVRVRWRQQPHGDSTTTFIEVQDSGCGISEQDQQKLFRAFTQLDASASRKHEGMGQGLYLSQKLAHLMGGAISVQSQVGQGSCFTLCLEQKTAGN</sequence>
<dbReference type="PROSITE" id="PS50113">
    <property type="entry name" value="PAC"/>
    <property type="match status" value="1"/>
</dbReference>
<evidence type="ECO:0000259" key="7">
    <source>
        <dbReference type="PROSITE" id="PS50112"/>
    </source>
</evidence>
<dbReference type="Gene3D" id="3.30.565.10">
    <property type="entry name" value="Histidine kinase-like ATPase, C-terminal domain"/>
    <property type="match status" value="1"/>
</dbReference>
<dbReference type="CDD" id="cd00082">
    <property type="entry name" value="HisKA"/>
    <property type="match status" value="1"/>
</dbReference>
<dbReference type="GO" id="GO:0009927">
    <property type="term" value="F:histidine phosphotransfer kinase activity"/>
    <property type="evidence" value="ECO:0007669"/>
    <property type="project" value="TreeGrafter"/>
</dbReference>
<dbReference type="GO" id="GO:0000155">
    <property type="term" value="F:phosphorelay sensor kinase activity"/>
    <property type="evidence" value="ECO:0007669"/>
    <property type="project" value="InterPro"/>
</dbReference>
<dbReference type="PANTHER" id="PTHR43047:SF72">
    <property type="entry name" value="OSMOSENSING HISTIDINE PROTEIN KINASE SLN1"/>
    <property type="match status" value="1"/>
</dbReference>
<dbReference type="InterPro" id="IPR003594">
    <property type="entry name" value="HATPase_dom"/>
</dbReference>
<dbReference type="InterPro" id="IPR013767">
    <property type="entry name" value="PAS_fold"/>
</dbReference>
<feature type="domain" description="PAS" evidence="7">
    <location>
        <begin position="8"/>
        <end position="72"/>
    </location>
</feature>
<protein>
    <recommendedName>
        <fullName evidence="2">histidine kinase</fullName>
        <ecNumber evidence="2">2.7.13.3</ecNumber>
    </recommendedName>
</protein>
<dbReference type="InterPro" id="IPR036890">
    <property type="entry name" value="HATPase_C_sf"/>
</dbReference>